<sequence>MKIAHCLVVALALLVSSAGSGAAETGQTLEDAFRGQATGVGRFKSRLAGVDRGFVVTTSGRGSGGHFVLDQAFRFDNGALDRRTWRFKKTGPNTYIGTREDVVGTAKVRVDDDVIRMSYDLITRGKNGSKLQLHFEDTIRRSGRDTIVNNGVISMLGMTVGSVDVAFKRQPLRRRGKQGVEELARQ</sequence>
<accession>A0A9X3DXN7</accession>
<keyword evidence="3" id="KW-1185">Reference proteome</keyword>
<evidence type="ECO:0000313" key="2">
    <source>
        <dbReference type="EMBL" id="MCX5567759.1"/>
    </source>
</evidence>
<evidence type="ECO:0000256" key="1">
    <source>
        <dbReference type="SAM" id="SignalP"/>
    </source>
</evidence>
<name>A0A9X3DXN7_9HYPH</name>
<feature type="chain" id="PRO_5040755736" evidence="1">
    <location>
        <begin position="23"/>
        <end position="186"/>
    </location>
</feature>
<evidence type="ECO:0000313" key="3">
    <source>
        <dbReference type="Proteomes" id="UP001144805"/>
    </source>
</evidence>
<feature type="signal peptide" evidence="1">
    <location>
        <begin position="1"/>
        <end position="22"/>
    </location>
</feature>
<dbReference type="Pfam" id="PF12915">
    <property type="entry name" value="DUF3833"/>
    <property type="match status" value="1"/>
</dbReference>
<protein>
    <submittedName>
        <fullName evidence="2">DUF3833 family protein</fullName>
    </submittedName>
</protein>
<dbReference type="InterPro" id="IPR024409">
    <property type="entry name" value="DUF3833"/>
</dbReference>
<dbReference type="EMBL" id="JAPKNK010000001">
    <property type="protein sequence ID" value="MCX5567759.1"/>
    <property type="molecule type" value="Genomic_DNA"/>
</dbReference>
<reference evidence="2" key="1">
    <citation type="submission" date="2022-11" db="EMBL/GenBank/DDBJ databases">
        <title>Biodiversity and phylogenetic relationships of bacteria.</title>
        <authorList>
            <person name="Machado R.A.R."/>
            <person name="Bhat A."/>
            <person name="Loulou A."/>
            <person name="Kallel S."/>
        </authorList>
    </citation>
    <scope>NUCLEOTIDE SEQUENCE</scope>
    <source>
        <strain evidence="2">K-TC2</strain>
    </source>
</reference>
<comment type="caution">
    <text evidence="2">The sequence shown here is derived from an EMBL/GenBank/DDBJ whole genome shotgun (WGS) entry which is preliminary data.</text>
</comment>
<dbReference type="Proteomes" id="UP001144805">
    <property type="component" value="Unassembled WGS sequence"/>
</dbReference>
<gene>
    <name evidence="2" type="ORF">OSH07_00990</name>
</gene>
<proteinExistence type="predicted"/>
<organism evidence="2 3">
    <name type="scientific">Kaistia nematophila</name>
    <dbReference type="NCBI Taxonomy" id="2994654"/>
    <lineage>
        <taxon>Bacteria</taxon>
        <taxon>Pseudomonadati</taxon>
        <taxon>Pseudomonadota</taxon>
        <taxon>Alphaproteobacteria</taxon>
        <taxon>Hyphomicrobiales</taxon>
        <taxon>Kaistiaceae</taxon>
        <taxon>Kaistia</taxon>
    </lineage>
</organism>
<dbReference type="RefSeq" id="WP_266336740.1">
    <property type="nucleotide sequence ID" value="NZ_JAPKNK010000001.1"/>
</dbReference>
<keyword evidence="1" id="KW-0732">Signal</keyword>
<dbReference type="AlphaFoldDB" id="A0A9X3DXN7"/>